<keyword evidence="1" id="KW-0812">Transmembrane</keyword>
<keyword evidence="1" id="KW-0472">Membrane</keyword>
<keyword evidence="1" id="KW-1133">Transmembrane helix</keyword>
<name>A0AA36J7F4_9DINO</name>
<proteinExistence type="predicted"/>
<sequence>YMLFLEYSSYLRKQEVTEEEKAERRKQLEPLLKQYGLDNLTEQEQQGSCTWILMACLVLLAATVFYYYGMPTSSSELDMTL</sequence>
<comment type="caution">
    <text evidence="2">The sequence shown here is derived from an EMBL/GenBank/DDBJ whole genome shotgun (WGS) entry which is preliminary data.</text>
</comment>
<dbReference type="Proteomes" id="UP001178507">
    <property type="component" value="Unassembled WGS sequence"/>
</dbReference>
<organism evidence="2 3">
    <name type="scientific">Effrenium voratum</name>
    <dbReference type="NCBI Taxonomy" id="2562239"/>
    <lineage>
        <taxon>Eukaryota</taxon>
        <taxon>Sar</taxon>
        <taxon>Alveolata</taxon>
        <taxon>Dinophyceae</taxon>
        <taxon>Suessiales</taxon>
        <taxon>Symbiodiniaceae</taxon>
        <taxon>Effrenium</taxon>
    </lineage>
</organism>
<protein>
    <submittedName>
        <fullName evidence="2">Uncharacterized protein</fullName>
    </submittedName>
</protein>
<gene>
    <name evidence="2" type="ORF">EVOR1521_LOCUS24248</name>
</gene>
<keyword evidence="3" id="KW-1185">Reference proteome</keyword>
<dbReference type="AlphaFoldDB" id="A0AA36J7F4"/>
<evidence type="ECO:0000256" key="1">
    <source>
        <dbReference type="SAM" id="Phobius"/>
    </source>
</evidence>
<reference evidence="2" key="1">
    <citation type="submission" date="2023-08" db="EMBL/GenBank/DDBJ databases">
        <authorList>
            <person name="Chen Y."/>
            <person name="Shah S."/>
            <person name="Dougan E. K."/>
            <person name="Thang M."/>
            <person name="Chan C."/>
        </authorList>
    </citation>
    <scope>NUCLEOTIDE SEQUENCE</scope>
</reference>
<evidence type="ECO:0000313" key="3">
    <source>
        <dbReference type="Proteomes" id="UP001178507"/>
    </source>
</evidence>
<accession>A0AA36J7F4</accession>
<dbReference type="EMBL" id="CAUJNA010003395">
    <property type="protein sequence ID" value="CAJ1401028.1"/>
    <property type="molecule type" value="Genomic_DNA"/>
</dbReference>
<feature type="non-terminal residue" evidence="2">
    <location>
        <position position="81"/>
    </location>
</feature>
<evidence type="ECO:0000313" key="2">
    <source>
        <dbReference type="EMBL" id="CAJ1401028.1"/>
    </source>
</evidence>
<feature type="transmembrane region" description="Helical" evidence="1">
    <location>
        <begin position="50"/>
        <end position="69"/>
    </location>
</feature>